<keyword evidence="2" id="KW-1185">Reference proteome</keyword>
<dbReference type="AlphaFoldDB" id="A0A1V4SZL8"/>
<name>A0A1V4SZL8_9GAMM</name>
<reference evidence="1 2" key="1">
    <citation type="submission" date="2017-01" db="EMBL/GenBank/DDBJ databases">
        <title>Genome Sequencing of a Marine Spirillum, Oceanospirillum multiglobuliferum ATCC 33336, from Japan.</title>
        <authorList>
            <person name="Carney J.G."/>
            <person name="Trachtenberg A.M."/>
            <person name="Rheaume B.A."/>
            <person name="Linnane J.D."/>
            <person name="Pitts N.L."/>
            <person name="Mykles D.L."/>
            <person name="Maclea K.S."/>
        </authorList>
    </citation>
    <scope>NUCLEOTIDE SEQUENCE [LARGE SCALE GENOMIC DNA]</scope>
    <source>
        <strain evidence="1 2">ATCC 33336</strain>
    </source>
</reference>
<sequence>MPNGKYWVSPSQLWKNRWFNLGSRRAWGNFRLAIHVWPGTETYDRGGFFIHGGAAPGSAGCIDLHRAMDAFVADLRDATNDMRDCYISLSVQYPQ</sequence>
<accession>A0A1V4SZL8</accession>
<evidence type="ECO:0000313" key="1">
    <source>
        <dbReference type="EMBL" id="OPX53793.1"/>
    </source>
</evidence>
<dbReference type="Proteomes" id="UP000191418">
    <property type="component" value="Unassembled WGS sequence"/>
</dbReference>
<dbReference type="EMBL" id="MTSM01000423">
    <property type="protein sequence ID" value="OPX53793.1"/>
    <property type="molecule type" value="Genomic_DNA"/>
</dbReference>
<proteinExistence type="predicted"/>
<gene>
    <name evidence="1" type="ORF">BTE48_17630</name>
</gene>
<evidence type="ECO:0000313" key="2">
    <source>
        <dbReference type="Proteomes" id="UP000191418"/>
    </source>
</evidence>
<organism evidence="1 2">
    <name type="scientific">Oceanospirillum multiglobuliferum</name>
    <dbReference type="NCBI Taxonomy" id="64969"/>
    <lineage>
        <taxon>Bacteria</taxon>
        <taxon>Pseudomonadati</taxon>
        <taxon>Pseudomonadota</taxon>
        <taxon>Gammaproteobacteria</taxon>
        <taxon>Oceanospirillales</taxon>
        <taxon>Oceanospirillaceae</taxon>
        <taxon>Oceanospirillum</taxon>
    </lineage>
</organism>
<comment type="caution">
    <text evidence="1">The sequence shown here is derived from an EMBL/GenBank/DDBJ whole genome shotgun (WGS) entry which is preliminary data.</text>
</comment>
<protein>
    <submittedName>
        <fullName evidence="1">DUF2778 domain-containing protein</fullName>
    </submittedName>
</protein>